<keyword evidence="1" id="KW-0812">Transmembrane</keyword>
<proteinExistence type="predicted"/>
<gene>
    <name evidence="2" type="ORF">OIU79_001520</name>
</gene>
<feature type="transmembrane region" description="Helical" evidence="1">
    <location>
        <begin position="37"/>
        <end position="57"/>
    </location>
</feature>
<dbReference type="EMBL" id="JAPFFK010000011">
    <property type="protein sequence ID" value="KAJ6734276.1"/>
    <property type="molecule type" value="Genomic_DNA"/>
</dbReference>
<comment type="caution">
    <text evidence="2">The sequence shown here is derived from an EMBL/GenBank/DDBJ whole genome shotgun (WGS) entry which is preliminary data.</text>
</comment>
<organism evidence="2 3">
    <name type="scientific">Salix purpurea</name>
    <name type="common">Purple osier willow</name>
    <dbReference type="NCBI Taxonomy" id="77065"/>
    <lineage>
        <taxon>Eukaryota</taxon>
        <taxon>Viridiplantae</taxon>
        <taxon>Streptophyta</taxon>
        <taxon>Embryophyta</taxon>
        <taxon>Tracheophyta</taxon>
        <taxon>Spermatophyta</taxon>
        <taxon>Magnoliopsida</taxon>
        <taxon>eudicotyledons</taxon>
        <taxon>Gunneridae</taxon>
        <taxon>Pentapetalae</taxon>
        <taxon>rosids</taxon>
        <taxon>fabids</taxon>
        <taxon>Malpighiales</taxon>
        <taxon>Salicaceae</taxon>
        <taxon>Saliceae</taxon>
        <taxon>Salix</taxon>
    </lineage>
</organism>
<evidence type="ECO:0000313" key="2">
    <source>
        <dbReference type="EMBL" id="KAJ6734276.1"/>
    </source>
</evidence>
<evidence type="ECO:0000256" key="1">
    <source>
        <dbReference type="SAM" id="Phobius"/>
    </source>
</evidence>
<keyword evidence="1" id="KW-0472">Membrane</keyword>
<reference evidence="2" key="1">
    <citation type="submission" date="2022-11" db="EMBL/GenBank/DDBJ databases">
        <authorList>
            <person name="Hyden B.L."/>
            <person name="Feng K."/>
            <person name="Yates T."/>
            <person name="Jawdy S."/>
            <person name="Smart L.B."/>
            <person name="Muchero W."/>
        </authorList>
    </citation>
    <scope>NUCLEOTIDE SEQUENCE</scope>
    <source>
        <tissue evidence="2">Shoot tip</tissue>
    </source>
</reference>
<sequence length="146" mass="17321">MLSSPPPPLIYFFLPFNFLGGYLPFTYLLYIKASINLFLFPFLDAIPFEEIVVFVYLPPWRAYGLLRDFGDHISSFHPVPPPPLHLQRHHHLPLLRPRPLHHPRHHSDHHLHHYHQYRSHFQSHLGHPSLQKYLAHPQSLEPMALF</sequence>
<dbReference type="AlphaFoldDB" id="A0A9Q0ZH45"/>
<keyword evidence="1" id="KW-1133">Transmembrane helix</keyword>
<dbReference type="Proteomes" id="UP001151532">
    <property type="component" value="Chromosome 17"/>
</dbReference>
<name>A0A9Q0ZH45_SALPP</name>
<evidence type="ECO:0000313" key="3">
    <source>
        <dbReference type="Proteomes" id="UP001151532"/>
    </source>
</evidence>
<feature type="transmembrane region" description="Helical" evidence="1">
    <location>
        <begin position="9"/>
        <end position="31"/>
    </location>
</feature>
<keyword evidence="3" id="KW-1185">Reference proteome</keyword>
<reference evidence="2" key="2">
    <citation type="journal article" date="2023" name="Int. J. Mol. Sci.">
        <title>De Novo Assembly and Annotation of 11 Diverse Shrub Willow (Salix) Genomes Reveals Novel Gene Organization in Sex-Linked Regions.</title>
        <authorList>
            <person name="Hyden B."/>
            <person name="Feng K."/>
            <person name="Yates T.B."/>
            <person name="Jawdy S."/>
            <person name="Cereghino C."/>
            <person name="Smart L.B."/>
            <person name="Muchero W."/>
        </authorList>
    </citation>
    <scope>NUCLEOTIDE SEQUENCE</scope>
    <source>
        <tissue evidence="2">Shoot tip</tissue>
    </source>
</reference>
<protein>
    <submittedName>
        <fullName evidence="2">Uncharacterized protein</fullName>
    </submittedName>
</protein>
<accession>A0A9Q0ZH45</accession>